<dbReference type="AlphaFoldDB" id="A0A0M3KIJ2"/>
<accession>A0A0M3KIJ2</accession>
<reference evidence="5" key="1">
    <citation type="submission" date="2017-02" db="UniProtKB">
        <authorList>
            <consortium name="WormBaseParasite"/>
        </authorList>
    </citation>
    <scope>IDENTIFICATION</scope>
</reference>
<gene>
    <name evidence="3" type="ORF">ASIM_LOCUS20189</name>
</gene>
<dbReference type="GO" id="GO:0016491">
    <property type="term" value="F:oxidoreductase activity"/>
    <property type="evidence" value="ECO:0007669"/>
    <property type="project" value="UniProtKB-KW"/>
</dbReference>
<sequence length="175" mass="19821">MLSVWGFRTVNLIRDRGEVNKKIRELTELGGDYVLTETEFMKNRKDVLKNLYEPVKLALNGVGGRSALVVASALERGGTVVSYGEMSGENAQFSTSSFIFNDIIARGFAIMNFYNNPENATKCDQIFHDLQELYKQNRLKSPDMDKWGMQDYSKAIEHAVDHGHPKQLIIEDTVL</sequence>
<proteinExistence type="predicted"/>
<keyword evidence="2" id="KW-0560">Oxidoreductase</keyword>
<keyword evidence="4" id="KW-1185">Reference proteome</keyword>
<organism evidence="5">
    <name type="scientific">Anisakis simplex</name>
    <name type="common">Herring worm</name>
    <dbReference type="NCBI Taxonomy" id="6269"/>
    <lineage>
        <taxon>Eukaryota</taxon>
        <taxon>Metazoa</taxon>
        <taxon>Ecdysozoa</taxon>
        <taxon>Nematoda</taxon>
        <taxon>Chromadorea</taxon>
        <taxon>Rhabditida</taxon>
        <taxon>Spirurina</taxon>
        <taxon>Ascaridomorpha</taxon>
        <taxon>Ascaridoidea</taxon>
        <taxon>Anisakidae</taxon>
        <taxon>Anisakis</taxon>
        <taxon>Anisakis simplex complex</taxon>
    </lineage>
</organism>
<evidence type="ECO:0000313" key="4">
    <source>
        <dbReference type="Proteomes" id="UP000267096"/>
    </source>
</evidence>
<name>A0A0M3KIJ2_ANISI</name>
<dbReference type="Proteomes" id="UP000267096">
    <property type="component" value="Unassembled WGS sequence"/>
</dbReference>
<evidence type="ECO:0000313" key="5">
    <source>
        <dbReference type="WBParaSite" id="ASIM_0002081101-mRNA-1"/>
    </source>
</evidence>
<dbReference type="GO" id="GO:0005739">
    <property type="term" value="C:mitochondrion"/>
    <property type="evidence" value="ECO:0007669"/>
    <property type="project" value="TreeGrafter"/>
</dbReference>
<dbReference type="Gene3D" id="3.40.50.720">
    <property type="entry name" value="NAD(P)-binding Rossmann-like Domain"/>
    <property type="match status" value="1"/>
</dbReference>
<evidence type="ECO:0000256" key="1">
    <source>
        <dbReference type="ARBA" id="ARBA00022857"/>
    </source>
</evidence>
<dbReference type="EMBL" id="UYRR01038913">
    <property type="protein sequence ID" value="VDK74905.1"/>
    <property type="molecule type" value="Genomic_DNA"/>
</dbReference>
<dbReference type="GO" id="GO:0006631">
    <property type="term" value="P:fatty acid metabolic process"/>
    <property type="evidence" value="ECO:0007669"/>
    <property type="project" value="TreeGrafter"/>
</dbReference>
<dbReference type="OrthoDB" id="7482721at2759"/>
<keyword evidence="1" id="KW-0521">NADP</keyword>
<dbReference type="SUPFAM" id="SSF51735">
    <property type="entry name" value="NAD(P)-binding Rossmann-fold domains"/>
    <property type="match status" value="1"/>
</dbReference>
<protein>
    <submittedName>
        <fullName evidence="5">ADH_zinc_N domain-containing protein</fullName>
    </submittedName>
</protein>
<dbReference type="PANTHER" id="PTHR43981">
    <property type="entry name" value="ENOYL-[ACYL-CARRIER-PROTEIN] REDUCTASE, MITOCHONDRIAL"/>
    <property type="match status" value="1"/>
</dbReference>
<dbReference type="InterPro" id="IPR036291">
    <property type="entry name" value="NAD(P)-bd_dom_sf"/>
</dbReference>
<evidence type="ECO:0000256" key="2">
    <source>
        <dbReference type="ARBA" id="ARBA00023002"/>
    </source>
</evidence>
<reference evidence="3 4" key="2">
    <citation type="submission" date="2018-11" db="EMBL/GenBank/DDBJ databases">
        <authorList>
            <consortium name="Pathogen Informatics"/>
        </authorList>
    </citation>
    <scope>NUCLEOTIDE SEQUENCE [LARGE SCALE GENOMIC DNA]</scope>
</reference>
<dbReference type="PANTHER" id="PTHR43981:SF1">
    <property type="entry name" value="ENOYL-[ACYL-CARRIER-PROTEIN] REDUCTASE, MITOCHONDRIAL"/>
    <property type="match status" value="1"/>
</dbReference>
<dbReference type="WBParaSite" id="ASIM_0002081101-mRNA-1">
    <property type="protein sequence ID" value="ASIM_0002081101-mRNA-1"/>
    <property type="gene ID" value="ASIM_0002081101"/>
</dbReference>
<evidence type="ECO:0000313" key="3">
    <source>
        <dbReference type="EMBL" id="VDK74905.1"/>
    </source>
</evidence>
<dbReference type="Gene3D" id="3.90.180.10">
    <property type="entry name" value="Medium-chain alcohol dehydrogenases, catalytic domain"/>
    <property type="match status" value="1"/>
</dbReference>
<dbReference type="InterPro" id="IPR051034">
    <property type="entry name" value="Mito_Enoyl-ACP_Reductase"/>
</dbReference>